<reference evidence="10" key="1">
    <citation type="submission" date="2013-02" db="EMBL/GenBank/DDBJ databases">
        <authorList>
            <person name="Hughes D."/>
        </authorList>
    </citation>
    <scope>NUCLEOTIDE SEQUENCE</scope>
    <source>
        <strain>Durham</strain>
        <strain evidence="10">NC isolate 2 -- Noor lab</strain>
    </source>
</reference>
<evidence type="ECO:0000256" key="8">
    <source>
        <dbReference type="SAM" id="Phobius"/>
    </source>
</evidence>
<dbReference type="EMBL" id="CAQQ02153844">
    <property type="status" value="NOT_ANNOTATED_CDS"/>
    <property type="molecule type" value="Genomic_DNA"/>
</dbReference>
<name>T1H1P5_MEGSC</name>
<dbReference type="PROSITE" id="PS50267">
    <property type="entry name" value="NA_NEUROTRAN_SYMP_3"/>
    <property type="match status" value="1"/>
</dbReference>
<keyword evidence="3" id="KW-0813">Transport</keyword>
<sequence length="257" mass="28651">SKHANIDTRLISLPVKFVPHYSSLLGETYYRPQNVPYQESGYQSLRLITELFPATVSIGSDEFTSPWTIATFFMFIFFGIGQLCAMWKPISTALGDSTSSVLLSCVTGLLLGIPLATEIGISIIHFFDLVVGGAWWILVILTAQIFGVFLIRGRPYNGDLLVNDLKMGSSLSAFLALSWNVLLPIGLISLAVIEYKISHTNQFYHWRGKAYFSYWSRKIGGLMQIGFLLLVPLVSIIQIYRYLSKGPPDILENSVAL</sequence>
<comment type="subcellular location">
    <subcellularLocation>
        <location evidence="1">Membrane</location>
        <topology evidence="1">Multi-pass membrane protein</topology>
    </subcellularLocation>
</comment>
<feature type="transmembrane region" description="Helical" evidence="8">
    <location>
        <begin position="67"/>
        <end position="87"/>
    </location>
</feature>
<dbReference type="Proteomes" id="UP000015102">
    <property type="component" value="Unassembled WGS sequence"/>
</dbReference>
<dbReference type="SUPFAM" id="SSF161070">
    <property type="entry name" value="SNF-like"/>
    <property type="match status" value="1"/>
</dbReference>
<organism evidence="9 10">
    <name type="scientific">Megaselia scalaris</name>
    <name type="common">Humpbacked fly</name>
    <name type="synonym">Phora scalaris</name>
    <dbReference type="NCBI Taxonomy" id="36166"/>
    <lineage>
        <taxon>Eukaryota</taxon>
        <taxon>Metazoa</taxon>
        <taxon>Ecdysozoa</taxon>
        <taxon>Arthropoda</taxon>
        <taxon>Hexapoda</taxon>
        <taxon>Insecta</taxon>
        <taxon>Pterygota</taxon>
        <taxon>Neoptera</taxon>
        <taxon>Endopterygota</taxon>
        <taxon>Diptera</taxon>
        <taxon>Brachycera</taxon>
        <taxon>Muscomorpha</taxon>
        <taxon>Platypezoidea</taxon>
        <taxon>Phoridae</taxon>
        <taxon>Megaseliini</taxon>
        <taxon>Megaselia</taxon>
    </lineage>
</organism>
<dbReference type="AlphaFoldDB" id="T1H1P5"/>
<dbReference type="InterPro" id="IPR000175">
    <property type="entry name" value="Na/ntran_symport"/>
</dbReference>
<evidence type="ECO:0000256" key="4">
    <source>
        <dbReference type="ARBA" id="ARBA00022692"/>
    </source>
</evidence>
<evidence type="ECO:0000256" key="2">
    <source>
        <dbReference type="ARBA" id="ARBA00006459"/>
    </source>
</evidence>
<evidence type="ECO:0000256" key="3">
    <source>
        <dbReference type="ARBA" id="ARBA00022448"/>
    </source>
</evidence>
<keyword evidence="7 8" id="KW-0472">Membrane</keyword>
<dbReference type="InterPro" id="IPR037272">
    <property type="entry name" value="SNS_sf"/>
</dbReference>
<proteinExistence type="inferred from homology"/>
<dbReference type="HOGENOM" id="CLU_1084063_0_0_1"/>
<dbReference type="PANTHER" id="PTHR11616">
    <property type="entry name" value="SODIUM/CHLORIDE DEPENDENT TRANSPORTER"/>
    <property type="match status" value="1"/>
</dbReference>
<dbReference type="STRING" id="36166.T1H1P5"/>
<feature type="transmembrane region" description="Helical" evidence="8">
    <location>
        <begin position="133"/>
        <end position="151"/>
    </location>
</feature>
<evidence type="ECO:0000313" key="9">
    <source>
        <dbReference type="EnsemblMetazoa" id="MESCA010112-PA"/>
    </source>
</evidence>
<evidence type="ECO:0000256" key="1">
    <source>
        <dbReference type="ARBA" id="ARBA00004141"/>
    </source>
</evidence>
<keyword evidence="10" id="KW-1185">Reference proteome</keyword>
<dbReference type="GO" id="GO:0089718">
    <property type="term" value="P:amino acid import across plasma membrane"/>
    <property type="evidence" value="ECO:0007669"/>
    <property type="project" value="TreeGrafter"/>
</dbReference>
<feature type="transmembrane region" description="Helical" evidence="8">
    <location>
        <begin position="171"/>
        <end position="193"/>
    </location>
</feature>
<dbReference type="GO" id="GO:0005283">
    <property type="term" value="F:amino acid:sodium symporter activity"/>
    <property type="evidence" value="ECO:0007669"/>
    <property type="project" value="TreeGrafter"/>
</dbReference>
<dbReference type="PANTHER" id="PTHR11616:SF323">
    <property type="entry name" value="SODIUM-DEPENDENT TRANSPORTER BEDRAGGLED"/>
    <property type="match status" value="1"/>
</dbReference>
<reference evidence="9" key="2">
    <citation type="submission" date="2015-06" db="UniProtKB">
        <authorList>
            <consortium name="EnsemblMetazoa"/>
        </authorList>
    </citation>
    <scope>IDENTIFICATION</scope>
</reference>
<keyword evidence="5" id="KW-0769">Symport</keyword>
<evidence type="ECO:0000256" key="6">
    <source>
        <dbReference type="ARBA" id="ARBA00022989"/>
    </source>
</evidence>
<evidence type="ECO:0000256" key="7">
    <source>
        <dbReference type="ARBA" id="ARBA00023136"/>
    </source>
</evidence>
<keyword evidence="4 8" id="KW-0812">Transmembrane</keyword>
<dbReference type="EnsemblMetazoa" id="MESCA010112-RA">
    <property type="protein sequence ID" value="MESCA010112-PA"/>
    <property type="gene ID" value="MESCA010112"/>
</dbReference>
<dbReference type="GO" id="GO:0015179">
    <property type="term" value="F:L-amino acid transmembrane transporter activity"/>
    <property type="evidence" value="ECO:0007669"/>
    <property type="project" value="TreeGrafter"/>
</dbReference>
<keyword evidence="6 8" id="KW-1133">Transmembrane helix</keyword>
<dbReference type="GO" id="GO:0005886">
    <property type="term" value="C:plasma membrane"/>
    <property type="evidence" value="ECO:0007669"/>
    <property type="project" value="TreeGrafter"/>
</dbReference>
<evidence type="ECO:0000313" key="10">
    <source>
        <dbReference type="Proteomes" id="UP000015102"/>
    </source>
</evidence>
<comment type="similarity">
    <text evidence="2">Belongs to the sodium:neurotransmitter symporter (SNF) (TC 2.A.22) family.</text>
</comment>
<protein>
    <submittedName>
        <fullName evidence="9">Uncharacterized protein</fullName>
    </submittedName>
</protein>
<feature type="transmembrane region" description="Helical" evidence="8">
    <location>
        <begin position="99"/>
        <end position="127"/>
    </location>
</feature>
<evidence type="ECO:0000256" key="5">
    <source>
        <dbReference type="ARBA" id="ARBA00022847"/>
    </source>
</evidence>
<feature type="transmembrane region" description="Helical" evidence="8">
    <location>
        <begin position="221"/>
        <end position="243"/>
    </location>
</feature>
<accession>T1H1P5</accession>